<evidence type="ECO:0000256" key="1">
    <source>
        <dbReference type="SAM" id="SignalP"/>
    </source>
</evidence>
<dbReference type="EMBL" id="JAKLMC020000057">
    <property type="protein sequence ID" value="KAK5947959.1"/>
    <property type="molecule type" value="Genomic_DNA"/>
</dbReference>
<accession>A0AAN8I252</accession>
<name>A0AAN8I252_9EURO</name>
<gene>
    <name evidence="2" type="ORF">OHC33_011000</name>
</gene>
<reference evidence="2 3" key="1">
    <citation type="submission" date="2022-12" db="EMBL/GenBank/DDBJ databases">
        <title>Genomic features and morphological characterization of a novel Knufia sp. strain isolated from spacecraft assembly facility.</title>
        <authorList>
            <person name="Teixeira M."/>
            <person name="Chander A.M."/>
            <person name="Stajich J.E."/>
            <person name="Venkateswaran K."/>
        </authorList>
    </citation>
    <scope>NUCLEOTIDE SEQUENCE [LARGE SCALE GENOMIC DNA]</scope>
    <source>
        <strain evidence="2 3">FJI-L2-BK-P2</strain>
    </source>
</reference>
<evidence type="ECO:0000313" key="2">
    <source>
        <dbReference type="EMBL" id="KAK5947959.1"/>
    </source>
</evidence>
<keyword evidence="3" id="KW-1185">Reference proteome</keyword>
<comment type="caution">
    <text evidence="2">The sequence shown here is derived from an EMBL/GenBank/DDBJ whole genome shotgun (WGS) entry which is preliminary data.</text>
</comment>
<sequence length="110" mass="11846">MLPSITFTCLLTLLAGTPQSLALPLNTRNNAPSWQNACPAAVDGLISGIKINILAQQGERNATEALQAIEAKNPVDMTAFAAGKAVLVNDIMFGMTIRRYNQVIALRFME</sequence>
<dbReference type="AlphaFoldDB" id="A0AAN8I252"/>
<keyword evidence="1" id="KW-0732">Signal</keyword>
<proteinExistence type="predicted"/>
<protein>
    <submittedName>
        <fullName evidence="2">Uncharacterized protein</fullName>
    </submittedName>
</protein>
<feature type="signal peptide" evidence="1">
    <location>
        <begin position="1"/>
        <end position="22"/>
    </location>
</feature>
<dbReference type="Proteomes" id="UP001316803">
    <property type="component" value="Unassembled WGS sequence"/>
</dbReference>
<evidence type="ECO:0000313" key="3">
    <source>
        <dbReference type="Proteomes" id="UP001316803"/>
    </source>
</evidence>
<feature type="chain" id="PRO_5043035958" evidence="1">
    <location>
        <begin position="23"/>
        <end position="110"/>
    </location>
</feature>
<organism evidence="2 3">
    <name type="scientific">Knufia fluminis</name>
    <dbReference type="NCBI Taxonomy" id="191047"/>
    <lineage>
        <taxon>Eukaryota</taxon>
        <taxon>Fungi</taxon>
        <taxon>Dikarya</taxon>
        <taxon>Ascomycota</taxon>
        <taxon>Pezizomycotina</taxon>
        <taxon>Eurotiomycetes</taxon>
        <taxon>Chaetothyriomycetidae</taxon>
        <taxon>Chaetothyriales</taxon>
        <taxon>Trichomeriaceae</taxon>
        <taxon>Knufia</taxon>
    </lineage>
</organism>